<keyword evidence="4" id="KW-1185">Reference proteome</keyword>
<evidence type="ECO:0000313" key="3">
    <source>
        <dbReference type="EMBL" id="MED6139073.1"/>
    </source>
</evidence>
<feature type="region of interest" description="Disordered" evidence="1">
    <location>
        <begin position="51"/>
        <end position="102"/>
    </location>
</feature>
<feature type="region of interest" description="Disordered" evidence="1">
    <location>
        <begin position="316"/>
        <end position="337"/>
    </location>
</feature>
<feature type="compositionally biased region" description="Polar residues" evidence="1">
    <location>
        <begin position="31"/>
        <end position="42"/>
    </location>
</feature>
<dbReference type="Proteomes" id="UP001341840">
    <property type="component" value="Unassembled WGS sequence"/>
</dbReference>
<evidence type="ECO:0000256" key="1">
    <source>
        <dbReference type="SAM" id="MobiDB-lite"/>
    </source>
</evidence>
<evidence type="ECO:0000313" key="4">
    <source>
        <dbReference type="Proteomes" id="UP001341840"/>
    </source>
</evidence>
<dbReference type="EMBL" id="JASCZI010061586">
    <property type="protein sequence ID" value="MED6139073.1"/>
    <property type="molecule type" value="Genomic_DNA"/>
</dbReference>
<feature type="domain" description="Putative plant transposon protein" evidence="2">
    <location>
        <begin position="248"/>
        <end position="411"/>
    </location>
</feature>
<organism evidence="3 4">
    <name type="scientific">Stylosanthes scabra</name>
    <dbReference type="NCBI Taxonomy" id="79078"/>
    <lineage>
        <taxon>Eukaryota</taxon>
        <taxon>Viridiplantae</taxon>
        <taxon>Streptophyta</taxon>
        <taxon>Embryophyta</taxon>
        <taxon>Tracheophyta</taxon>
        <taxon>Spermatophyta</taxon>
        <taxon>Magnoliopsida</taxon>
        <taxon>eudicotyledons</taxon>
        <taxon>Gunneridae</taxon>
        <taxon>Pentapetalae</taxon>
        <taxon>rosids</taxon>
        <taxon>fabids</taxon>
        <taxon>Fabales</taxon>
        <taxon>Fabaceae</taxon>
        <taxon>Papilionoideae</taxon>
        <taxon>50 kb inversion clade</taxon>
        <taxon>dalbergioids sensu lato</taxon>
        <taxon>Dalbergieae</taxon>
        <taxon>Pterocarpus clade</taxon>
        <taxon>Stylosanthes</taxon>
    </lineage>
</organism>
<proteinExistence type="predicted"/>
<feature type="region of interest" description="Disordered" evidence="1">
    <location>
        <begin position="23"/>
        <end position="42"/>
    </location>
</feature>
<comment type="caution">
    <text evidence="3">The sequence shown here is derived from an EMBL/GenBank/DDBJ whole genome shotgun (WGS) entry which is preliminary data.</text>
</comment>
<accession>A0ABU6STL6</accession>
<gene>
    <name evidence="3" type="ORF">PIB30_080433</name>
</gene>
<evidence type="ECO:0000259" key="2">
    <source>
        <dbReference type="Pfam" id="PF20167"/>
    </source>
</evidence>
<protein>
    <recommendedName>
        <fullName evidence="2">Putative plant transposon protein domain-containing protein</fullName>
    </recommendedName>
</protein>
<sequence>MSRTLPTPSTPISTPRHRAARLGIHLPNPSSPQTLPCPTPRLATQSIGVSTTLSPTHTHTPRDPASSHPPHTPTPRRGHSRLDCPSSPIPLYKPTLRTSPHTSLTPKRRLLYLFPTLQLKFCRLTILQNHPQDCNTSPTTHPPSASPISHTQTHLLHFCRPTSAEPPSTASKHQGSQITIAAPFRASLLLEDKQPSSLVWQAHSSLDMASSSSDILDAYCFRSQYHQDLFEEHLAKKSVTPETCFEMKFYANAVRTKEEVASGENYPYQSYVRGVTIDFPAANIRDTLRIRHLTPGAQTDFKTRQMEDQRLDEVEDEFQPAQSTNPIEETRSHISSKRMGRIHHPLNHTNRKQVRNHSAREIFIHSIIKGEDVRVEELISDNIAIVAEGVQGRGKLIFPSTIYRLCKEAGVSFREFRGTEYIPIEKPITARVMVKTRGRNAKYTQEQHMEEEYHMQPNYNEAEY</sequence>
<reference evidence="3 4" key="1">
    <citation type="journal article" date="2023" name="Plants (Basel)">
        <title>Bridging the Gap: Combining Genomics and Transcriptomics Approaches to Understand Stylosanthes scabra, an Orphan Legume from the Brazilian Caatinga.</title>
        <authorList>
            <person name="Ferreira-Neto J.R.C."/>
            <person name="da Silva M.D."/>
            <person name="Binneck E."/>
            <person name="de Melo N.F."/>
            <person name="da Silva R.H."/>
            <person name="de Melo A.L.T.M."/>
            <person name="Pandolfi V."/>
            <person name="Bustamante F.O."/>
            <person name="Brasileiro-Vidal A.C."/>
            <person name="Benko-Iseppon A.M."/>
        </authorList>
    </citation>
    <scope>NUCLEOTIDE SEQUENCE [LARGE SCALE GENOMIC DNA]</scope>
    <source>
        <tissue evidence="3">Leaves</tissue>
    </source>
</reference>
<name>A0ABU6STL6_9FABA</name>
<dbReference type="Pfam" id="PF20167">
    <property type="entry name" value="Transposase_32"/>
    <property type="match status" value="1"/>
</dbReference>
<dbReference type="InterPro" id="IPR046796">
    <property type="entry name" value="Transposase_32_dom"/>
</dbReference>